<reference evidence="2" key="1">
    <citation type="journal article" date="2019" name="bioRxiv">
        <title>The Genome of the Zebra Mussel, Dreissena polymorpha: A Resource for Invasive Species Research.</title>
        <authorList>
            <person name="McCartney M.A."/>
            <person name="Auch B."/>
            <person name="Kono T."/>
            <person name="Mallez S."/>
            <person name="Zhang Y."/>
            <person name="Obille A."/>
            <person name="Becker A."/>
            <person name="Abrahante J.E."/>
            <person name="Garbe J."/>
            <person name="Badalamenti J.P."/>
            <person name="Herman A."/>
            <person name="Mangelson H."/>
            <person name="Liachko I."/>
            <person name="Sullivan S."/>
            <person name="Sone E.D."/>
            <person name="Koren S."/>
            <person name="Silverstein K.A.T."/>
            <person name="Beckman K.B."/>
            <person name="Gohl D.M."/>
        </authorList>
    </citation>
    <scope>NUCLEOTIDE SEQUENCE</scope>
    <source>
        <strain evidence="2">Duluth1</strain>
        <tissue evidence="2">Whole animal</tissue>
    </source>
</reference>
<comment type="caution">
    <text evidence="2">The sequence shown here is derived from an EMBL/GenBank/DDBJ whole genome shotgun (WGS) entry which is preliminary data.</text>
</comment>
<name>A0A9D3YGY3_DREPO</name>
<dbReference type="InterPro" id="IPR027417">
    <property type="entry name" value="P-loop_NTPase"/>
</dbReference>
<evidence type="ECO:0000313" key="2">
    <source>
        <dbReference type="EMBL" id="KAH3699100.1"/>
    </source>
</evidence>
<gene>
    <name evidence="2" type="ORF">DPMN_074054</name>
</gene>
<feature type="domain" description="DNA2/NAM7 helicase-like C-terminal" evidence="1">
    <location>
        <begin position="23"/>
        <end position="101"/>
    </location>
</feature>
<organism evidence="2 3">
    <name type="scientific">Dreissena polymorpha</name>
    <name type="common">Zebra mussel</name>
    <name type="synonym">Mytilus polymorpha</name>
    <dbReference type="NCBI Taxonomy" id="45954"/>
    <lineage>
        <taxon>Eukaryota</taxon>
        <taxon>Metazoa</taxon>
        <taxon>Spiralia</taxon>
        <taxon>Lophotrochozoa</taxon>
        <taxon>Mollusca</taxon>
        <taxon>Bivalvia</taxon>
        <taxon>Autobranchia</taxon>
        <taxon>Heteroconchia</taxon>
        <taxon>Euheterodonta</taxon>
        <taxon>Imparidentia</taxon>
        <taxon>Neoheterodontei</taxon>
        <taxon>Myida</taxon>
        <taxon>Dreissenoidea</taxon>
        <taxon>Dreissenidae</taxon>
        <taxon>Dreissena</taxon>
    </lineage>
</organism>
<dbReference type="Proteomes" id="UP000828390">
    <property type="component" value="Unassembled WGS sequence"/>
</dbReference>
<accession>A0A9D3YGY3</accession>
<reference evidence="2" key="2">
    <citation type="submission" date="2020-11" db="EMBL/GenBank/DDBJ databases">
        <authorList>
            <person name="McCartney M.A."/>
            <person name="Auch B."/>
            <person name="Kono T."/>
            <person name="Mallez S."/>
            <person name="Becker A."/>
            <person name="Gohl D.M."/>
            <person name="Silverstein K.A.T."/>
            <person name="Koren S."/>
            <person name="Bechman K.B."/>
            <person name="Herman A."/>
            <person name="Abrahante J.E."/>
            <person name="Garbe J."/>
        </authorList>
    </citation>
    <scope>NUCLEOTIDE SEQUENCE</scope>
    <source>
        <strain evidence="2">Duluth1</strain>
        <tissue evidence="2">Whole animal</tissue>
    </source>
</reference>
<protein>
    <recommendedName>
        <fullName evidence="1">DNA2/NAM7 helicase-like C-terminal domain-containing protein</fullName>
    </recommendedName>
</protein>
<proteinExistence type="predicted"/>
<dbReference type="AlphaFoldDB" id="A0A9D3YGY3"/>
<dbReference type="Pfam" id="PF13087">
    <property type="entry name" value="AAA_12"/>
    <property type="match status" value="1"/>
</dbReference>
<evidence type="ECO:0000259" key="1">
    <source>
        <dbReference type="Pfam" id="PF13087"/>
    </source>
</evidence>
<dbReference type="Gene3D" id="3.40.50.300">
    <property type="entry name" value="P-loop containing nucleotide triphosphate hydrolases"/>
    <property type="match status" value="1"/>
</dbReference>
<keyword evidence="3" id="KW-1185">Reference proteome</keyword>
<sequence length="113" mass="13035">MSFEFYTCVIETLKLIDRFLFQHPRICDLPSELFYEGRLQTARNVGTDKPLPIWPEHETLGTIPRVFVHLVGNEEMLTVSTEDGNEMSKSNAVEVDYVVSVFFSNTMHQLSIH</sequence>
<evidence type="ECO:0000313" key="3">
    <source>
        <dbReference type="Proteomes" id="UP000828390"/>
    </source>
</evidence>
<dbReference type="EMBL" id="JAIWYP010000015">
    <property type="protein sequence ID" value="KAH3699100.1"/>
    <property type="molecule type" value="Genomic_DNA"/>
</dbReference>
<dbReference type="InterPro" id="IPR041679">
    <property type="entry name" value="DNA2/NAM7-like_C"/>
</dbReference>